<dbReference type="EMBL" id="CAJOBB010001098">
    <property type="protein sequence ID" value="CAF3808236.1"/>
    <property type="molecule type" value="Genomic_DNA"/>
</dbReference>
<dbReference type="EMBL" id="CAJNOG010000106">
    <property type="protein sequence ID" value="CAF0951147.1"/>
    <property type="molecule type" value="Genomic_DNA"/>
</dbReference>
<protein>
    <submittedName>
        <fullName evidence="1">Uncharacterized protein</fullName>
    </submittedName>
</protein>
<dbReference type="Proteomes" id="UP000663868">
    <property type="component" value="Unassembled WGS sequence"/>
</dbReference>
<evidence type="ECO:0000313" key="1">
    <source>
        <dbReference type="EMBL" id="CAF0816572.1"/>
    </source>
</evidence>
<sequence length="171" mass="20714">MSKLINLVFNEFKFGDSPQTVSSYLPISLSSEWLNLPQAFEYRYDLIKYFWLKLIEFGNEIIKFIPPLITPQIYKYDIMISYCHKDKDICHRIYHCFIEKSNISFEYCMEYSQIRLIALLSSSNDHNDVNAWQKAQYFVNQKLLIDEDLPECVYFKIMKYKYYNRSDDNFY</sequence>
<gene>
    <name evidence="1" type="ORF">IZO911_LOCUS7760</name>
    <name evidence="2" type="ORF">JYZ213_LOCUS13303</name>
    <name evidence="3" type="ORF">KXQ929_LOCUS17463</name>
</gene>
<accession>A0A813U0C7</accession>
<name>A0A813U0C7_9BILA</name>
<dbReference type="AlphaFoldDB" id="A0A813U0C7"/>
<organism evidence="1 4">
    <name type="scientific">Adineta steineri</name>
    <dbReference type="NCBI Taxonomy" id="433720"/>
    <lineage>
        <taxon>Eukaryota</taxon>
        <taxon>Metazoa</taxon>
        <taxon>Spiralia</taxon>
        <taxon>Gnathifera</taxon>
        <taxon>Rotifera</taxon>
        <taxon>Eurotatoria</taxon>
        <taxon>Bdelloidea</taxon>
        <taxon>Adinetida</taxon>
        <taxon>Adinetidae</taxon>
        <taxon>Adineta</taxon>
    </lineage>
</organism>
<dbReference type="EMBL" id="CAJNOE010000051">
    <property type="protein sequence ID" value="CAF0816572.1"/>
    <property type="molecule type" value="Genomic_DNA"/>
</dbReference>
<evidence type="ECO:0000313" key="4">
    <source>
        <dbReference type="Proteomes" id="UP000663860"/>
    </source>
</evidence>
<dbReference type="Proteomes" id="UP000663860">
    <property type="component" value="Unassembled WGS sequence"/>
</dbReference>
<dbReference type="Proteomes" id="UP000663845">
    <property type="component" value="Unassembled WGS sequence"/>
</dbReference>
<comment type="caution">
    <text evidence="1">The sequence shown here is derived from an EMBL/GenBank/DDBJ whole genome shotgun (WGS) entry which is preliminary data.</text>
</comment>
<proteinExistence type="predicted"/>
<reference evidence="1" key="1">
    <citation type="submission" date="2021-02" db="EMBL/GenBank/DDBJ databases">
        <authorList>
            <person name="Nowell W R."/>
        </authorList>
    </citation>
    <scope>NUCLEOTIDE SEQUENCE</scope>
</reference>
<evidence type="ECO:0000313" key="3">
    <source>
        <dbReference type="EMBL" id="CAF3808236.1"/>
    </source>
</evidence>
<evidence type="ECO:0000313" key="2">
    <source>
        <dbReference type="EMBL" id="CAF0951147.1"/>
    </source>
</evidence>